<keyword evidence="1" id="KW-0472">Membrane</keyword>
<name>A0ABD5LTM0_AGRRD</name>
<organism evidence="2 3">
    <name type="scientific">Agrobacterium radiobacter</name>
    <dbReference type="NCBI Taxonomy" id="362"/>
    <lineage>
        <taxon>Bacteria</taxon>
        <taxon>Pseudomonadati</taxon>
        <taxon>Pseudomonadota</taxon>
        <taxon>Alphaproteobacteria</taxon>
        <taxon>Hyphomicrobiales</taxon>
        <taxon>Rhizobiaceae</taxon>
        <taxon>Rhizobium/Agrobacterium group</taxon>
        <taxon>Agrobacterium</taxon>
        <taxon>Agrobacterium tumefaciens complex</taxon>
    </lineage>
</organism>
<keyword evidence="1" id="KW-0812">Transmembrane</keyword>
<sequence>MSPTDFTTPIIIARAIDNTQDDTPWAAKTIIIAVVLTAALIALYGIHSVCYETL</sequence>
<feature type="transmembrane region" description="Helical" evidence="1">
    <location>
        <begin position="25"/>
        <end position="46"/>
    </location>
</feature>
<reference evidence="2 3" key="1">
    <citation type="submission" date="2024-06" db="EMBL/GenBank/DDBJ databases">
        <title>Genome sequencing of Agrobacterium spp. from tobacco in Serbia.</title>
        <authorList>
            <person name="Ilicic R.J."/>
            <person name="Studholme D.J."/>
            <person name="Jelusic A."/>
            <person name="Barac G."/>
            <person name="Bagi F."/>
            <person name="Popovic Milovanovic T."/>
        </authorList>
    </citation>
    <scope>NUCLEOTIDE SEQUENCE [LARGE SCALE GENOMIC DNA]</scope>
    <source>
        <strain evidence="2 3">DA1</strain>
    </source>
</reference>
<evidence type="ECO:0000313" key="3">
    <source>
        <dbReference type="Proteomes" id="UP001438189"/>
    </source>
</evidence>
<protein>
    <submittedName>
        <fullName evidence="2">Uncharacterized protein</fullName>
    </submittedName>
</protein>
<gene>
    <name evidence="2" type="ORF">ABVB70_24620</name>
</gene>
<dbReference type="EMBL" id="JBETME010000016">
    <property type="protein sequence ID" value="MES4993491.1"/>
    <property type="molecule type" value="Genomic_DNA"/>
</dbReference>
<proteinExistence type="predicted"/>
<accession>A0ABD5LTM0</accession>
<evidence type="ECO:0000256" key="1">
    <source>
        <dbReference type="SAM" id="Phobius"/>
    </source>
</evidence>
<keyword evidence="1" id="KW-1133">Transmembrane helix</keyword>
<evidence type="ECO:0000313" key="2">
    <source>
        <dbReference type="EMBL" id="MES4993491.1"/>
    </source>
</evidence>
<dbReference type="RefSeq" id="WP_175422287.1">
    <property type="nucleotide sequence ID" value="NZ_JBETME010000016.1"/>
</dbReference>
<comment type="caution">
    <text evidence="2">The sequence shown here is derived from an EMBL/GenBank/DDBJ whole genome shotgun (WGS) entry which is preliminary data.</text>
</comment>
<dbReference type="Proteomes" id="UP001438189">
    <property type="component" value="Unassembled WGS sequence"/>
</dbReference>
<dbReference type="AlphaFoldDB" id="A0ABD5LTM0"/>